<evidence type="ECO:0000256" key="1">
    <source>
        <dbReference type="SAM" id="Phobius"/>
    </source>
</evidence>
<protein>
    <recommendedName>
        <fullName evidence="3">DUF4337 domain-containing protein</fullName>
    </recommendedName>
</protein>
<keyword evidence="1" id="KW-1133">Transmembrane helix</keyword>
<name>A0A6J5T041_9CAUD</name>
<organism evidence="2">
    <name type="scientific">uncultured Caudovirales phage</name>
    <dbReference type="NCBI Taxonomy" id="2100421"/>
    <lineage>
        <taxon>Viruses</taxon>
        <taxon>Duplodnaviria</taxon>
        <taxon>Heunggongvirae</taxon>
        <taxon>Uroviricota</taxon>
        <taxon>Caudoviricetes</taxon>
        <taxon>Peduoviridae</taxon>
        <taxon>Maltschvirus</taxon>
        <taxon>Maltschvirus maltsch</taxon>
    </lineage>
</organism>
<dbReference type="EMBL" id="LR797503">
    <property type="protein sequence ID" value="CAB4221045.1"/>
    <property type="molecule type" value="Genomic_DNA"/>
</dbReference>
<keyword evidence="1" id="KW-0472">Membrane</keyword>
<feature type="transmembrane region" description="Helical" evidence="1">
    <location>
        <begin position="158"/>
        <end position="177"/>
    </location>
</feature>
<dbReference type="InterPro" id="IPR025570">
    <property type="entry name" value="DUF4337"/>
</dbReference>
<feature type="transmembrane region" description="Helical" evidence="1">
    <location>
        <begin position="129"/>
        <end position="151"/>
    </location>
</feature>
<gene>
    <name evidence="2" type="ORF">UFOVP1636_115</name>
</gene>
<keyword evidence="1" id="KW-0812">Transmembrane</keyword>
<proteinExistence type="predicted"/>
<accession>A0A6J5T041</accession>
<evidence type="ECO:0000313" key="2">
    <source>
        <dbReference type="EMBL" id="CAB4221045.1"/>
    </source>
</evidence>
<evidence type="ECO:0008006" key="3">
    <source>
        <dbReference type="Google" id="ProtNLM"/>
    </source>
</evidence>
<sequence length="178" mass="19701">MADEAKPLSRSEREAQIKDKAGLVIVFMALFLAGNTYLANNFSSTAQTNLLKASNTYGFYQSKSIKQSIAEGQLEDAKDKKDKERIAKLEAKIARYETDPKTGEGKKELLEKARAQDDARDEARLHTPWLTFSGMLFQLAIVLLSAAILAVNNNMYKASLGVGALGLFLMAQGYWLFV</sequence>
<feature type="transmembrane region" description="Helical" evidence="1">
    <location>
        <begin position="21"/>
        <end position="39"/>
    </location>
</feature>
<reference evidence="2" key="1">
    <citation type="submission" date="2020-05" db="EMBL/GenBank/DDBJ databases">
        <authorList>
            <person name="Chiriac C."/>
            <person name="Salcher M."/>
            <person name="Ghai R."/>
            <person name="Kavagutti S V."/>
        </authorList>
    </citation>
    <scope>NUCLEOTIDE SEQUENCE</scope>
</reference>
<dbReference type="Pfam" id="PF14235">
    <property type="entry name" value="DUF4337"/>
    <property type="match status" value="1"/>
</dbReference>